<sequence length="94" mass="10255">MRSTKQHPPRLDSVSRHEGSPEPKEFAQPTRFVTPVIYSQVVKRTIIPARWWNCGERCSMCAVRTGCSGGSRDADVAAAVQAGHPLPRLGVGRG</sequence>
<feature type="compositionally biased region" description="Basic and acidic residues" evidence="1">
    <location>
        <begin position="9"/>
        <end position="25"/>
    </location>
</feature>
<evidence type="ECO:0000313" key="3">
    <source>
        <dbReference type="Proteomes" id="UP000003824"/>
    </source>
</evidence>
<dbReference type="EMBL" id="DS999641">
    <property type="protein sequence ID" value="EFE71900.2"/>
    <property type="molecule type" value="Genomic_DNA"/>
</dbReference>
<name>D6A774_STRV1</name>
<protein>
    <submittedName>
        <fullName evidence="2">Predicted protein</fullName>
    </submittedName>
</protein>
<evidence type="ECO:0000313" key="2">
    <source>
        <dbReference type="EMBL" id="EFE71900.2"/>
    </source>
</evidence>
<feature type="region of interest" description="Disordered" evidence="1">
    <location>
        <begin position="1"/>
        <end position="29"/>
    </location>
</feature>
<organism evidence="2 3">
    <name type="scientific">Streptomyces viridosporus (strain ATCC 14672 / DSM 40746 / JCM 4963 / KCTC 9882 / NRRL B-12104 / FH 1290)</name>
    <name type="common">Streptomyces ghanaensis</name>
    <dbReference type="NCBI Taxonomy" id="566461"/>
    <lineage>
        <taxon>Bacteria</taxon>
        <taxon>Bacillati</taxon>
        <taxon>Actinomycetota</taxon>
        <taxon>Actinomycetes</taxon>
        <taxon>Kitasatosporales</taxon>
        <taxon>Streptomycetaceae</taxon>
        <taxon>Streptomyces</taxon>
    </lineage>
</organism>
<gene>
    <name evidence="2" type="ORF">SSFG_07136</name>
</gene>
<evidence type="ECO:0000256" key="1">
    <source>
        <dbReference type="SAM" id="MobiDB-lite"/>
    </source>
</evidence>
<dbReference type="AlphaFoldDB" id="D6A774"/>
<dbReference type="Proteomes" id="UP000003824">
    <property type="component" value="Unassembled WGS sequence"/>
</dbReference>
<proteinExistence type="predicted"/>
<reference evidence="3" key="1">
    <citation type="submission" date="2008-12" db="EMBL/GenBank/DDBJ databases">
        <title>Annotation of Streptomyces ghanaensis ATCC 14672.</title>
        <authorList>
            <consortium name="The Broad Institute Genome Sequencing Platform"/>
            <consortium name="Broad Institute Microbial Sequencing Center"/>
            <person name="Fischbach M."/>
            <person name="Ward D."/>
            <person name="Young S."/>
            <person name="Kodira C.D."/>
            <person name="Zeng Q."/>
            <person name="Koehrsen M."/>
            <person name="Godfrey P."/>
            <person name="Alvarado L."/>
            <person name="Berlin A.M."/>
            <person name="Borenstein D."/>
            <person name="Chen Z."/>
            <person name="Engels R."/>
            <person name="Freedman E."/>
            <person name="Gellesch M."/>
            <person name="Goldberg J."/>
            <person name="Griggs A."/>
            <person name="Gujja S."/>
            <person name="Heiman D.I."/>
            <person name="Hepburn T.A."/>
            <person name="Howarth C."/>
            <person name="Jen D."/>
            <person name="Larson L."/>
            <person name="Lewis B."/>
            <person name="Mehta T."/>
            <person name="Park D."/>
            <person name="Pearson M."/>
            <person name="Roberts A."/>
            <person name="Saif S."/>
            <person name="Shea T.D."/>
            <person name="Shenoy N."/>
            <person name="Sisk P."/>
            <person name="Stolte C."/>
            <person name="Sykes S.N."/>
            <person name="Walk T."/>
            <person name="White J."/>
            <person name="Yandava C."/>
            <person name="Straight P."/>
            <person name="Clardy J."/>
            <person name="Hung D."/>
            <person name="Kolter R."/>
            <person name="Mekalanos J."/>
            <person name="Walker S."/>
            <person name="Walsh C.T."/>
            <person name="Wieland B.L.C."/>
            <person name="Ilzarbe M."/>
            <person name="Galagan J."/>
            <person name="Nusbaum C."/>
            <person name="Birren B."/>
        </authorList>
    </citation>
    <scope>NUCLEOTIDE SEQUENCE [LARGE SCALE GENOMIC DNA]</scope>
    <source>
        <strain evidence="3">ATCC 14672 / DSM 40746 / JCM 4963 / KCTC 9882 / NRRL B-12104 / FH 1290</strain>
    </source>
</reference>
<accession>D6A774</accession>